<keyword evidence="1" id="KW-0547">Nucleotide-binding</keyword>
<gene>
    <name evidence="4" type="primary">ylmA</name>
    <name evidence="4" type="ORF">Poly41_32580</name>
</gene>
<dbReference type="SUPFAM" id="SSF52540">
    <property type="entry name" value="P-loop containing nucleoside triphosphate hydrolases"/>
    <property type="match status" value="1"/>
</dbReference>
<dbReference type="InterPro" id="IPR003439">
    <property type="entry name" value="ABC_transporter-like_ATP-bd"/>
</dbReference>
<comment type="caution">
    <text evidence="4">The sequence shown here is derived from an EMBL/GenBank/DDBJ whole genome shotgun (WGS) entry which is preliminary data.</text>
</comment>
<dbReference type="EMBL" id="SJPV01000005">
    <property type="protein sequence ID" value="TWU37131.1"/>
    <property type="molecule type" value="Genomic_DNA"/>
</dbReference>
<proteinExistence type="predicted"/>
<evidence type="ECO:0000256" key="1">
    <source>
        <dbReference type="ARBA" id="ARBA00022741"/>
    </source>
</evidence>
<accession>A0A5C6DN97</accession>
<reference evidence="4 5" key="1">
    <citation type="submission" date="2019-02" db="EMBL/GenBank/DDBJ databases">
        <title>Deep-cultivation of Planctomycetes and their phenomic and genomic characterization uncovers novel biology.</title>
        <authorList>
            <person name="Wiegand S."/>
            <person name="Jogler M."/>
            <person name="Boedeker C."/>
            <person name="Pinto D."/>
            <person name="Vollmers J."/>
            <person name="Rivas-Marin E."/>
            <person name="Kohn T."/>
            <person name="Peeters S.H."/>
            <person name="Heuer A."/>
            <person name="Rast P."/>
            <person name="Oberbeckmann S."/>
            <person name="Bunk B."/>
            <person name="Jeske O."/>
            <person name="Meyerdierks A."/>
            <person name="Storesund J.E."/>
            <person name="Kallscheuer N."/>
            <person name="Luecker S."/>
            <person name="Lage O.M."/>
            <person name="Pohl T."/>
            <person name="Merkel B.J."/>
            <person name="Hornburger P."/>
            <person name="Mueller R.-W."/>
            <person name="Bruemmer F."/>
            <person name="Labrenz M."/>
            <person name="Spormann A.M."/>
            <person name="Op Den Camp H."/>
            <person name="Overmann J."/>
            <person name="Amann R."/>
            <person name="Jetten M.S.M."/>
            <person name="Mascher T."/>
            <person name="Medema M.H."/>
            <person name="Devos D.P."/>
            <person name="Kaster A.-K."/>
            <person name="Ovreas L."/>
            <person name="Rohde M."/>
            <person name="Galperin M.Y."/>
            <person name="Jogler C."/>
        </authorList>
    </citation>
    <scope>NUCLEOTIDE SEQUENCE [LARGE SCALE GENOMIC DNA]</scope>
    <source>
        <strain evidence="4 5">Poly41</strain>
    </source>
</reference>
<dbReference type="InterPro" id="IPR027417">
    <property type="entry name" value="P-loop_NTPase"/>
</dbReference>
<dbReference type="Pfam" id="PF00005">
    <property type="entry name" value="ABC_tran"/>
    <property type="match status" value="1"/>
</dbReference>
<dbReference type="PROSITE" id="PS50893">
    <property type="entry name" value="ABC_TRANSPORTER_2"/>
    <property type="match status" value="1"/>
</dbReference>
<dbReference type="SMART" id="SM00382">
    <property type="entry name" value="AAA"/>
    <property type="match status" value="1"/>
</dbReference>
<sequence>MFYRNPLMSILELSEVSYRVGERFILDRVSWQVRAGQHWAILGANGAGKTTLLRIACGYLWSNAGGEVTRLGCPFVDLSELRKSIGWVTLDMQARIPRDEPALDTVLSGRFAQIGLRRRLLRDELQPHLIDEAHGQLAALDADGLATQAFATLSQGEKQKVLIARARMAKPLVIFLDEPCSGLDPGAREKLLATLEQLAQQSDDISLVLVTHHVEEIMPSFANTLAMADGRVVAAGKTSDLLTADLLTDLYQVAAPRLVHSDRRVWPIW</sequence>
<dbReference type="PANTHER" id="PTHR43158">
    <property type="entry name" value="SKFA PEPTIDE EXPORT ATP-BINDING PROTEIN SKFE"/>
    <property type="match status" value="1"/>
</dbReference>
<dbReference type="GO" id="GO:0005524">
    <property type="term" value="F:ATP binding"/>
    <property type="evidence" value="ECO:0007669"/>
    <property type="project" value="UniProtKB-KW"/>
</dbReference>
<keyword evidence="4" id="KW-0378">Hydrolase</keyword>
<evidence type="ECO:0000313" key="4">
    <source>
        <dbReference type="EMBL" id="TWU37131.1"/>
    </source>
</evidence>
<dbReference type="GO" id="GO:0016887">
    <property type="term" value="F:ATP hydrolysis activity"/>
    <property type="evidence" value="ECO:0007669"/>
    <property type="project" value="InterPro"/>
</dbReference>
<name>A0A5C6DN97_9BACT</name>
<organism evidence="4 5">
    <name type="scientific">Novipirellula artificiosorum</name>
    <dbReference type="NCBI Taxonomy" id="2528016"/>
    <lineage>
        <taxon>Bacteria</taxon>
        <taxon>Pseudomonadati</taxon>
        <taxon>Planctomycetota</taxon>
        <taxon>Planctomycetia</taxon>
        <taxon>Pirellulales</taxon>
        <taxon>Pirellulaceae</taxon>
        <taxon>Novipirellula</taxon>
    </lineage>
</organism>
<dbReference type="Gene3D" id="3.40.50.300">
    <property type="entry name" value="P-loop containing nucleotide triphosphate hydrolases"/>
    <property type="match status" value="1"/>
</dbReference>
<evidence type="ECO:0000313" key="5">
    <source>
        <dbReference type="Proteomes" id="UP000319143"/>
    </source>
</evidence>
<evidence type="ECO:0000259" key="3">
    <source>
        <dbReference type="PROSITE" id="PS50893"/>
    </source>
</evidence>
<dbReference type="Proteomes" id="UP000319143">
    <property type="component" value="Unassembled WGS sequence"/>
</dbReference>
<keyword evidence="2 4" id="KW-0067">ATP-binding</keyword>
<protein>
    <submittedName>
        <fullName evidence="4">Putative ABC transporter ATP-binding protein YlmA</fullName>
        <ecNumber evidence="4">3.6.3.-</ecNumber>
    </submittedName>
</protein>
<dbReference type="AlphaFoldDB" id="A0A5C6DN97"/>
<dbReference type="InterPro" id="IPR003593">
    <property type="entry name" value="AAA+_ATPase"/>
</dbReference>
<feature type="domain" description="ABC transporter" evidence="3">
    <location>
        <begin position="11"/>
        <end position="254"/>
    </location>
</feature>
<dbReference type="PANTHER" id="PTHR43158:SF2">
    <property type="entry name" value="SKFA PEPTIDE EXPORT ATP-BINDING PROTEIN SKFE"/>
    <property type="match status" value="1"/>
</dbReference>
<evidence type="ECO:0000256" key="2">
    <source>
        <dbReference type="ARBA" id="ARBA00022840"/>
    </source>
</evidence>
<dbReference type="EC" id="3.6.3.-" evidence="4"/>
<keyword evidence="5" id="KW-1185">Reference proteome</keyword>